<dbReference type="PANTHER" id="PTHR43664:SF1">
    <property type="entry name" value="BETA-METHYLMALYL-COA DEHYDRATASE"/>
    <property type="match status" value="1"/>
</dbReference>
<keyword evidence="2" id="KW-1185">Reference proteome</keyword>
<comment type="caution">
    <text evidence="1">The sequence shown here is derived from an EMBL/GenBank/DDBJ whole genome shotgun (WGS) entry which is preliminary data.</text>
</comment>
<organism evidence="1 2">
    <name type="scientific">Enterovirga aerilata</name>
    <dbReference type="NCBI Taxonomy" id="2730920"/>
    <lineage>
        <taxon>Bacteria</taxon>
        <taxon>Pseudomonadati</taxon>
        <taxon>Pseudomonadota</taxon>
        <taxon>Alphaproteobacteria</taxon>
        <taxon>Hyphomicrobiales</taxon>
        <taxon>Methylobacteriaceae</taxon>
        <taxon>Enterovirga</taxon>
    </lineage>
</organism>
<dbReference type="SUPFAM" id="SSF54637">
    <property type="entry name" value="Thioesterase/thiol ester dehydrase-isomerase"/>
    <property type="match status" value="1"/>
</dbReference>
<dbReference type="RefSeq" id="WP_171218305.1">
    <property type="nucleotide sequence ID" value="NZ_JABEPP010000003.1"/>
</dbReference>
<dbReference type="AlphaFoldDB" id="A0A849I914"/>
<protein>
    <submittedName>
        <fullName evidence="1">Acyl dehydratase</fullName>
    </submittedName>
</protein>
<dbReference type="InterPro" id="IPR029069">
    <property type="entry name" value="HotDog_dom_sf"/>
</dbReference>
<dbReference type="Proteomes" id="UP000564885">
    <property type="component" value="Unassembled WGS sequence"/>
</dbReference>
<dbReference type="Gene3D" id="3.10.129.10">
    <property type="entry name" value="Hotdog Thioesterase"/>
    <property type="match status" value="1"/>
</dbReference>
<evidence type="ECO:0000313" key="1">
    <source>
        <dbReference type="EMBL" id="NNM72775.1"/>
    </source>
</evidence>
<accession>A0A849I914</accession>
<name>A0A849I914_9HYPH</name>
<dbReference type="InterPro" id="IPR052342">
    <property type="entry name" value="MCH/BMMD"/>
</dbReference>
<reference evidence="1 2" key="1">
    <citation type="submission" date="2020-04" db="EMBL/GenBank/DDBJ databases">
        <title>Enterovirga sp. isolate from soil.</title>
        <authorList>
            <person name="Chea S."/>
            <person name="Kim D.-U."/>
        </authorList>
    </citation>
    <scope>NUCLEOTIDE SEQUENCE [LARGE SCALE GENOMIC DNA]</scope>
    <source>
        <strain evidence="1 2">DB1703</strain>
    </source>
</reference>
<proteinExistence type="predicted"/>
<sequence length="165" mass="18001">MSDRHDDGEAPVLGLGLTWEDTPPGFRFRTIGRTITEADITLFVGVTGMTEVLFTNTEYLREQSLFAGRRLVPGALVYSFAEGLLMQSVVQGTGLAFLGAELDVLGPTFAGDTIHLLCEVLESRPTGKPGRGFVRTRNTVLNQKGEAVLAYTPKRLVKGRNYRPG</sequence>
<gene>
    <name evidence="1" type="ORF">HJG44_10340</name>
</gene>
<dbReference type="EMBL" id="JABEPP010000003">
    <property type="protein sequence ID" value="NNM72775.1"/>
    <property type="molecule type" value="Genomic_DNA"/>
</dbReference>
<evidence type="ECO:0000313" key="2">
    <source>
        <dbReference type="Proteomes" id="UP000564885"/>
    </source>
</evidence>
<dbReference type="PANTHER" id="PTHR43664">
    <property type="entry name" value="MONOAMINE OXIDASE-RELATED"/>
    <property type="match status" value="1"/>
</dbReference>